<reference evidence="2 3" key="1">
    <citation type="submission" date="2020-09" db="EMBL/GenBank/DDBJ databases">
        <title>De no assembly of potato wild relative species, Solanum commersonii.</title>
        <authorList>
            <person name="Cho K."/>
        </authorList>
    </citation>
    <scope>NUCLEOTIDE SEQUENCE [LARGE SCALE GENOMIC DNA]</scope>
    <source>
        <strain evidence="2">LZ3.2</strain>
        <tissue evidence="2">Leaf</tissue>
    </source>
</reference>
<dbReference type="InterPro" id="IPR051304">
    <property type="entry name" value="SCF_F-box_domain"/>
</dbReference>
<protein>
    <recommendedName>
        <fullName evidence="1">KIB1-4 beta-propeller domain-containing protein</fullName>
    </recommendedName>
</protein>
<name>A0A9J6AGV1_SOLCO</name>
<dbReference type="PANTHER" id="PTHR47123">
    <property type="entry name" value="F-BOX PROTEIN SKIP23"/>
    <property type="match status" value="1"/>
</dbReference>
<comment type="caution">
    <text evidence="2">The sequence shown here is derived from an EMBL/GenBank/DDBJ whole genome shotgun (WGS) entry which is preliminary data.</text>
</comment>
<evidence type="ECO:0000259" key="1">
    <source>
        <dbReference type="Pfam" id="PF03478"/>
    </source>
</evidence>
<evidence type="ECO:0000313" key="2">
    <source>
        <dbReference type="EMBL" id="KAG5623247.1"/>
    </source>
</evidence>
<dbReference type="OrthoDB" id="1303365at2759"/>
<dbReference type="EMBL" id="JACXVP010000002">
    <property type="protein sequence ID" value="KAG5623247.1"/>
    <property type="molecule type" value="Genomic_DNA"/>
</dbReference>
<sequence>MSFSIRSSDKRQNHNICDLLETASGELFLIELYNDQPKIYGLNMEEKVWIQVKSLGDRIFFAASDCSFSLSAQKFPEGKSNCIYFRRRRKSIG</sequence>
<dbReference type="PANTHER" id="PTHR47123:SF6">
    <property type="entry name" value="F-BOX PROTEIN SKIP23-LIKE ISOFORM X1"/>
    <property type="match status" value="1"/>
</dbReference>
<accession>A0A9J6AGV1</accession>
<organism evidence="2 3">
    <name type="scientific">Solanum commersonii</name>
    <name type="common">Commerson's wild potato</name>
    <name type="synonym">Commerson's nightshade</name>
    <dbReference type="NCBI Taxonomy" id="4109"/>
    <lineage>
        <taxon>Eukaryota</taxon>
        <taxon>Viridiplantae</taxon>
        <taxon>Streptophyta</taxon>
        <taxon>Embryophyta</taxon>
        <taxon>Tracheophyta</taxon>
        <taxon>Spermatophyta</taxon>
        <taxon>Magnoliopsida</taxon>
        <taxon>eudicotyledons</taxon>
        <taxon>Gunneridae</taxon>
        <taxon>Pentapetalae</taxon>
        <taxon>asterids</taxon>
        <taxon>lamiids</taxon>
        <taxon>Solanales</taxon>
        <taxon>Solanaceae</taxon>
        <taxon>Solanoideae</taxon>
        <taxon>Solaneae</taxon>
        <taxon>Solanum</taxon>
    </lineage>
</organism>
<dbReference type="Proteomes" id="UP000824120">
    <property type="component" value="Chromosome 2"/>
</dbReference>
<feature type="domain" description="KIB1-4 beta-propeller" evidence="1">
    <location>
        <begin position="12"/>
        <end position="86"/>
    </location>
</feature>
<keyword evidence="3" id="KW-1185">Reference proteome</keyword>
<proteinExistence type="predicted"/>
<dbReference type="InterPro" id="IPR005174">
    <property type="entry name" value="KIB1-4_b-propeller"/>
</dbReference>
<evidence type="ECO:0000313" key="3">
    <source>
        <dbReference type="Proteomes" id="UP000824120"/>
    </source>
</evidence>
<gene>
    <name evidence="2" type="ORF">H5410_008465</name>
</gene>
<dbReference type="Pfam" id="PF03478">
    <property type="entry name" value="Beta-prop_KIB1-4"/>
    <property type="match status" value="1"/>
</dbReference>
<dbReference type="AlphaFoldDB" id="A0A9J6AGV1"/>